<feature type="region of interest" description="Disordered" evidence="1">
    <location>
        <begin position="1"/>
        <end position="34"/>
    </location>
</feature>
<reference evidence="2 3" key="1">
    <citation type="submission" date="2019-05" db="EMBL/GenBank/DDBJ databases">
        <title>Another draft genome of Portunus trituberculatus and its Hox gene families provides insights of decapod evolution.</title>
        <authorList>
            <person name="Jeong J.-H."/>
            <person name="Song I."/>
            <person name="Kim S."/>
            <person name="Choi T."/>
            <person name="Kim D."/>
            <person name="Ryu S."/>
            <person name="Kim W."/>
        </authorList>
    </citation>
    <scope>NUCLEOTIDE SEQUENCE [LARGE SCALE GENOMIC DNA]</scope>
    <source>
        <tissue evidence="2">Muscle</tissue>
    </source>
</reference>
<sequence>MTPRRELVGKCGGEYARAGPPPPPPRGGGAHMEMRGARGRGRRAPRHYTAPPAALNSQLPLALLADHCSRYSHCAPHWPLHVYSTVFTARSSATTRRRLSCGRDEQLRRTGGGGPAPTPLLITAAPTNESPRPTPGPAPCTAQPRPLSGMQTRLLAGGDHHTVTAAATVAPEAATAATTATTGRPPTKLTRQRLAPHFTAP</sequence>
<name>A0A5B7G1L3_PORTR</name>
<organism evidence="2 3">
    <name type="scientific">Portunus trituberculatus</name>
    <name type="common">Swimming crab</name>
    <name type="synonym">Neptunus trituberculatus</name>
    <dbReference type="NCBI Taxonomy" id="210409"/>
    <lineage>
        <taxon>Eukaryota</taxon>
        <taxon>Metazoa</taxon>
        <taxon>Ecdysozoa</taxon>
        <taxon>Arthropoda</taxon>
        <taxon>Crustacea</taxon>
        <taxon>Multicrustacea</taxon>
        <taxon>Malacostraca</taxon>
        <taxon>Eumalacostraca</taxon>
        <taxon>Eucarida</taxon>
        <taxon>Decapoda</taxon>
        <taxon>Pleocyemata</taxon>
        <taxon>Brachyura</taxon>
        <taxon>Eubrachyura</taxon>
        <taxon>Portunoidea</taxon>
        <taxon>Portunidae</taxon>
        <taxon>Portuninae</taxon>
        <taxon>Portunus</taxon>
    </lineage>
</organism>
<dbReference type="Proteomes" id="UP000324222">
    <property type="component" value="Unassembled WGS sequence"/>
</dbReference>
<evidence type="ECO:0000313" key="2">
    <source>
        <dbReference type="EMBL" id="MPC51736.1"/>
    </source>
</evidence>
<feature type="region of interest" description="Disordered" evidence="1">
    <location>
        <begin position="93"/>
        <end position="143"/>
    </location>
</feature>
<accession>A0A5B7G1L3</accession>
<gene>
    <name evidence="2" type="ORF">E2C01_045588</name>
</gene>
<keyword evidence="3" id="KW-1185">Reference proteome</keyword>
<protein>
    <submittedName>
        <fullName evidence="2">Uncharacterized protein</fullName>
    </submittedName>
</protein>
<proteinExistence type="predicted"/>
<evidence type="ECO:0000313" key="3">
    <source>
        <dbReference type="Proteomes" id="UP000324222"/>
    </source>
</evidence>
<feature type="region of interest" description="Disordered" evidence="1">
    <location>
        <begin position="174"/>
        <end position="201"/>
    </location>
</feature>
<evidence type="ECO:0000256" key="1">
    <source>
        <dbReference type="SAM" id="MobiDB-lite"/>
    </source>
</evidence>
<comment type="caution">
    <text evidence="2">The sequence shown here is derived from an EMBL/GenBank/DDBJ whole genome shotgun (WGS) entry which is preliminary data.</text>
</comment>
<dbReference type="EMBL" id="VSRR010010373">
    <property type="protein sequence ID" value="MPC51736.1"/>
    <property type="molecule type" value="Genomic_DNA"/>
</dbReference>
<dbReference type="AlphaFoldDB" id="A0A5B7G1L3"/>